<keyword evidence="3" id="KW-1185">Reference proteome</keyword>
<dbReference type="PANTHER" id="PTHR38590">
    <property type="entry name" value="BLL0828 PROTEIN"/>
    <property type="match status" value="1"/>
</dbReference>
<dbReference type="Proteomes" id="UP001204615">
    <property type="component" value="Unassembled WGS sequence"/>
</dbReference>
<dbReference type="Gene3D" id="3.40.960.10">
    <property type="entry name" value="VSR Endonuclease"/>
    <property type="match status" value="1"/>
</dbReference>
<dbReference type="InterPro" id="IPR011335">
    <property type="entry name" value="Restrct_endonuc-II-like"/>
</dbReference>
<dbReference type="PANTHER" id="PTHR38590:SF1">
    <property type="entry name" value="BLL0828 PROTEIN"/>
    <property type="match status" value="1"/>
</dbReference>
<dbReference type="Pfam" id="PF04480">
    <property type="entry name" value="DUF559"/>
    <property type="match status" value="1"/>
</dbReference>
<dbReference type="InterPro" id="IPR007569">
    <property type="entry name" value="DUF559"/>
</dbReference>
<protein>
    <submittedName>
        <fullName evidence="2">DUF559 domain-containing protein</fullName>
    </submittedName>
</protein>
<dbReference type="InterPro" id="IPR047216">
    <property type="entry name" value="Endonuclease_DUF559_bact"/>
</dbReference>
<sequence>MRKRTNPPLPTRSLQHARDLRQVSTDLERRLWFHLRAGRLRGLKFRRQHPVPPYIVDFCCVAAKLVIELDGSQHGPEADRIRTRFLERSGYRVLRFWDNEVLKDLDAVLEVIGATASQRTLTPTPLPAGEGLTSEER</sequence>
<dbReference type="CDD" id="cd01038">
    <property type="entry name" value="Endonuclease_DUF559"/>
    <property type="match status" value="1"/>
</dbReference>
<evidence type="ECO:0000313" key="3">
    <source>
        <dbReference type="Proteomes" id="UP001204615"/>
    </source>
</evidence>
<reference evidence="2 3" key="1">
    <citation type="submission" date="2022-06" db="EMBL/GenBank/DDBJ databases">
        <title>Dyella sp. Sa strain:Sa Genome sequencing.</title>
        <authorList>
            <person name="Park S."/>
        </authorList>
    </citation>
    <scope>NUCLEOTIDE SEQUENCE [LARGE SCALE GENOMIC DNA]</scope>
    <source>
        <strain evidence="2 3">Sa</strain>
    </source>
</reference>
<dbReference type="SUPFAM" id="SSF52980">
    <property type="entry name" value="Restriction endonuclease-like"/>
    <property type="match status" value="1"/>
</dbReference>
<accession>A0ABT1F7P7</accession>
<dbReference type="EMBL" id="JAMZEK010000001">
    <property type="protein sequence ID" value="MCP1373390.1"/>
    <property type="molecule type" value="Genomic_DNA"/>
</dbReference>
<evidence type="ECO:0000259" key="1">
    <source>
        <dbReference type="Pfam" id="PF04480"/>
    </source>
</evidence>
<organism evidence="2 3">
    <name type="scientific">Dyella lutea</name>
    <dbReference type="NCBI Taxonomy" id="2950441"/>
    <lineage>
        <taxon>Bacteria</taxon>
        <taxon>Pseudomonadati</taxon>
        <taxon>Pseudomonadota</taxon>
        <taxon>Gammaproteobacteria</taxon>
        <taxon>Lysobacterales</taxon>
        <taxon>Rhodanobacteraceae</taxon>
        <taxon>Dyella</taxon>
    </lineage>
</organism>
<name>A0ABT1F7P7_9GAMM</name>
<proteinExistence type="predicted"/>
<gene>
    <name evidence="2" type="ORF">NC595_04885</name>
</gene>
<comment type="caution">
    <text evidence="2">The sequence shown here is derived from an EMBL/GenBank/DDBJ whole genome shotgun (WGS) entry which is preliminary data.</text>
</comment>
<feature type="domain" description="DUF559" evidence="1">
    <location>
        <begin position="13"/>
        <end position="112"/>
    </location>
</feature>
<evidence type="ECO:0000313" key="2">
    <source>
        <dbReference type="EMBL" id="MCP1373390.1"/>
    </source>
</evidence>
<dbReference type="RefSeq" id="WP_253565163.1">
    <property type="nucleotide sequence ID" value="NZ_JAMZEK010000001.1"/>
</dbReference>